<dbReference type="NCBIfam" id="TIGR01560">
    <property type="entry name" value="put_DNA_pack"/>
    <property type="match status" value="1"/>
</dbReference>
<dbReference type="Proteomes" id="UP001161704">
    <property type="component" value="Unassembled WGS sequence"/>
</dbReference>
<dbReference type="AlphaFoldDB" id="A0AA42R3W1"/>
<evidence type="ECO:0000313" key="1">
    <source>
        <dbReference type="EMBL" id="MDH1503538.1"/>
    </source>
</evidence>
<organism evidence="1 3">
    <name type="scientific">Aeromonas caviae</name>
    <name type="common">Aeromonas punctata</name>
    <dbReference type="NCBI Taxonomy" id="648"/>
    <lineage>
        <taxon>Bacteria</taxon>
        <taxon>Pseudomonadati</taxon>
        <taxon>Pseudomonadota</taxon>
        <taxon>Gammaproteobacteria</taxon>
        <taxon>Aeromonadales</taxon>
        <taxon>Aeromonadaceae</taxon>
        <taxon>Aeromonas</taxon>
    </lineage>
</organism>
<evidence type="ECO:0000313" key="2">
    <source>
        <dbReference type="EMBL" id="MEA9437349.1"/>
    </source>
</evidence>
<dbReference type="RefSeq" id="WP_161470029.1">
    <property type="nucleotide sequence ID" value="NZ_AP025280.1"/>
</dbReference>
<protein>
    <submittedName>
        <fullName evidence="1">Head-tail connector protein</fullName>
    </submittedName>
</protein>
<evidence type="ECO:0000313" key="4">
    <source>
        <dbReference type="Proteomes" id="UP001304847"/>
    </source>
</evidence>
<dbReference type="Proteomes" id="UP001304847">
    <property type="component" value="Unassembled WGS sequence"/>
</dbReference>
<name>A0AA42R3W1_AERCA</name>
<keyword evidence="4" id="KW-1185">Reference proteome</keyword>
<sequence>MPLLDVVLLKKQLRLDADDTAEDELLGIYLEAAEQAAANYIGRQLYPAGEAVPEGDSYGLTLDNKAVVAAILMHAAQMYENRETVVTGVTVSEVPMAYAHLLGPYRILYPEIAP</sequence>
<accession>A0AA42R3W1</accession>
<dbReference type="InterPro" id="IPR006450">
    <property type="entry name" value="Phage_HK97_gp6-like"/>
</dbReference>
<dbReference type="Pfam" id="PF05135">
    <property type="entry name" value="Phage_connect_1"/>
    <property type="match status" value="1"/>
</dbReference>
<dbReference type="CDD" id="cd08054">
    <property type="entry name" value="gp6"/>
    <property type="match status" value="1"/>
</dbReference>
<comment type="caution">
    <text evidence="1">The sequence shown here is derived from an EMBL/GenBank/DDBJ whole genome shotgun (WGS) entry which is preliminary data.</text>
</comment>
<dbReference type="EMBL" id="JAOCIZ010000001">
    <property type="protein sequence ID" value="MDH1503538.1"/>
    <property type="molecule type" value="Genomic_DNA"/>
</dbReference>
<dbReference type="Gene3D" id="1.10.3230.30">
    <property type="entry name" value="Phage gp6-like head-tail connector protein"/>
    <property type="match status" value="1"/>
</dbReference>
<reference evidence="2 4" key="2">
    <citation type="submission" date="2023-12" db="EMBL/GenBank/DDBJ databases">
        <title>Characterization of antibiotic resistance in Aeromonas spp. in hospital effluent.</title>
        <authorList>
            <person name="Negoseki B.R.S."/>
            <person name="Krul D."/>
            <person name="Siqueira A.C."/>
            <person name="Almeida M."/>
            <person name="Mesa D."/>
            <person name="Conte D."/>
            <person name="Dalla-Costa L.M."/>
        </authorList>
    </citation>
    <scope>NUCLEOTIDE SEQUENCE [LARGE SCALE GENOMIC DNA]</scope>
    <source>
        <strain evidence="2 4">36v</strain>
    </source>
</reference>
<proteinExistence type="predicted"/>
<reference evidence="1" key="1">
    <citation type="submission" date="2022-09" db="EMBL/GenBank/DDBJ databases">
        <title>Intensive care unit water sources are persistently colonized with multi-drug resistant bacteria and are the site of extensive horizontal gene transfer of antibiotic resistance genes.</title>
        <authorList>
            <person name="Diorio-Toth L."/>
        </authorList>
    </citation>
    <scope>NUCLEOTIDE SEQUENCE</scope>
    <source>
        <strain evidence="1">GD03710</strain>
    </source>
</reference>
<dbReference type="EMBL" id="JAYGOJ010000101">
    <property type="protein sequence ID" value="MEA9437349.1"/>
    <property type="molecule type" value="Genomic_DNA"/>
</dbReference>
<dbReference type="InterPro" id="IPR021146">
    <property type="entry name" value="Phage_gp6-like_head-tail"/>
</dbReference>
<gene>
    <name evidence="1" type="ORF">N5I20_00495</name>
    <name evidence="2" type="ORF">VCX44_16450</name>
</gene>
<evidence type="ECO:0000313" key="3">
    <source>
        <dbReference type="Proteomes" id="UP001161704"/>
    </source>
</evidence>